<organism evidence="1">
    <name type="scientific">Siphoviridae sp. ctb3910</name>
    <dbReference type="NCBI Taxonomy" id="2827897"/>
    <lineage>
        <taxon>Viruses</taxon>
        <taxon>Duplodnaviria</taxon>
        <taxon>Heunggongvirae</taxon>
        <taxon>Uroviricota</taxon>
        <taxon>Caudoviricetes</taxon>
    </lineage>
</organism>
<accession>A0A8S5S8Z0</accession>
<name>A0A8S5S8Z0_9CAUD</name>
<protein>
    <submittedName>
        <fullName evidence="1">Uncharacterized protein</fullName>
    </submittedName>
</protein>
<dbReference type="EMBL" id="BK032552">
    <property type="protein sequence ID" value="DAF47283.1"/>
    <property type="molecule type" value="Genomic_DNA"/>
</dbReference>
<proteinExistence type="predicted"/>
<reference evidence="1" key="1">
    <citation type="journal article" date="2021" name="Proc. Natl. Acad. Sci. U.S.A.">
        <title>A Catalog of Tens of Thousands of Viruses from Human Metagenomes Reveals Hidden Associations with Chronic Diseases.</title>
        <authorList>
            <person name="Tisza M.J."/>
            <person name="Buck C.B."/>
        </authorList>
    </citation>
    <scope>NUCLEOTIDE SEQUENCE</scope>
    <source>
        <strain evidence="1">Ctb3910</strain>
    </source>
</reference>
<evidence type="ECO:0000313" key="1">
    <source>
        <dbReference type="EMBL" id="DAF47283.1"/>
    </source>
</evidence>
<sequence length="151" mass="17100">MKKIGTKIYYLKSNGNIIIESGDMMGCVVETSFDEDYNNYTDLSKYAKDSIGCIKLEYGELGKLLEEHKANSFKVDISSQPHKLVFEWIDYDTGEPAKPPKTMEELIKEESDKVRLEYATAIAEIVENIEKDKLELSTAIVELMEMKSGGN</sequence>